<comment type="caution">
    <text evidence="1">The sequence shown here is derived from an EMBL/GenBank/DDBJ whole genome shotgun (WGS) entry which is preliminary data.</text>
</comment>
<dbReference type="EMBL" id="JAVFWL010000002">
    <property type="protein sequence ID" value="KAK6735793.1"/>
    <property type="molecule type" value="Genomic_DNA"/>
</dbReference>
<keyword evidence="2" id="KW-1185">Reference proteome</keyword>
<dbReference type="Proteomes" id="UP001303046">
    <property type="component" value="Unassembled WGS sequence"/>
</dbReference>
<accession>A0ABR1CBD5</accession>
<sequence length="94" mass="10450">MESSTNIHFVTLNCRLLLNELQQAALSRLLRHLLAPFVTLQEMREDVPISSNNYTIYCGDPDEKKVGGCAVAVRNDYNILVEGFGSTSSRSAFV</sequence>
<reference evidence="1 2" key="1">
    <citation type="submission" date="2023-08" db="EMBL/GenBank/DDBJ databases">
        <title>A Necator americanus chromosomal reference genome.</title>
        <authorList>
            <person name="Ilik V."/>
            <person name="Petrzelkova K.J."/>
            <person name="Pardy F."/>
            <person name="Fuh T."/>
            <person name="Niatou-Singa F.S."/>
            <person name="Gouil Q."/>
            <person name="Baker L."/>
            <person name="Ritchie M.E."/>
            <person name="Jex A.R."/>
            <person name="Gazzola D."/>
            <person name="Li H."/>
            <person name="Toshio Fujiwara R."/>
            <person name="Zhan B."/>
            <person name="Aroian R.V."/>
            <person name="Pafco B."/>
            <person name="Schwarz E.M."/>
        </authorList>
    </citation>
    <scope>NUCLEOTIDE SEQUENCE [LARGE SCALE GENOMIC DNA]</scope>
    <source>
        <strain evidence="1 2">Aroian</strain>
        <tissue evidence="1">Whole animal</tissue>
    </source>
</reference>
<dbReference type="Gene3D" id="3.60.10.10">
    <property type="entry name" value="Endonuclease/exonuclease/phosphatase"/>
    <property type="match status" value="1"/>
</dbReference>
<dbReference type="InterPro" id="IPR036691">
    <property type="entry name" value="Endo/exonu/phosph_ase_sf"/>
</dbReference>
<evidence type="ECO:0000313" key="1">
    <source>
        <dbReference type="EMBL" id="KAK6735793.1"/>
    </source>
</evidence>
<evidence type="ECO:0000313" key="2">
    <source>
        <dbReference type="Proteomes" id="UP001303046"/>
    </source>
</evidence>
<proteinExistence type="predicted"/>
<name>A0ABR1CBD5_NECAM</name>
<protein>
    <submittedName>
        <fullName evidence="1">Uncharacterized protein</fullName>
    </submittedName>
</protein>
<gene>
    <name evidence="1" type="primary">Necator_chrII.g6603</name>
    <name evidence="1" type="ORF">RB195_018810</name>
</gene>
<dbReference type="SUPFAM" id="SSF56219">
    <property type="entry name" value="DNase I-like"/>
    <property type="match status" value="1"/>
</dbReference>
<organism evidence="1 2">
    <name type="scientific">Necator americanus</name>
    <name type="common">Human hookworm</name>
    <dbReference type="NCBI Taxonomy" id="51031"/>
    <lineage>
        <taxon>Eukaryota</taxon>
        <taxon>Metazoa</taxon>
        <taxon>Ecdysozoa</taxon>
        <taxon>Nematoda</taxon>
        <taxon>Chromadorea</taxon>
        <taxon>Rhabditida</taxon>
        <taxon>Rhabditina</taxon>
        <taxon>Rhabditomorpha</taxon>
        <taxon>Strongyloidea</taxon>
        <taxon>Ancylostomatidae</taxon>
        <taxon>Bunostominae</taxon>
        <taxon>Necator</taxon>
    </lineage>
</organism>